<dbReference type="RefSeq" id="XP_060326969.1">
    <property type="nucleotide sequence ID" value="XM_060477989.1"/>
</dbReference>
<accession>A0AA39JVG7</accession>
<name>A0AA39JVG7_ARMTA</name>
<protein>
    <submittedName>
        <fullName evidence="1">Uncharacterized protein</fullName>
    </submittedName>
</protein>
<dbReference type="GeneID" id="85361537"/>
<dbReference type="AlphaFoldDB" id="A0AA39JVG7"/>
<gene>
    <name evidence="1" type="ORF">EV420DRAFT_1647012</name>
</gene>
<reference evidence="1" key="1">
    <citation type="submission" date="2023-06" db="EMBL/GenBank/DDBJ databases">
        <authorList>
            <consortium name="Lawrence Berkeley National Laboratory"/>
            <person name="Ahrendt S."/>
            <person name="Sahu N."/>
            <person name="Indic B."/>
            <person name="Wong-Bajracharya J."/>
            <person name="Merenyi Z."/>
            <person name="Ke H.-M."/>
            <person name="Monk M."/>
            <person name="Kocsube S."/>
            <person name="Drula E."/>
            <person name="Lipzen A."/>
            <person name="Balint B."/>
            <person name="Henrissat B."/>
            <person name="Andreopoulos B."/>
            <person name="Martin F.M."/>
            <person name="Harder C.B."/>
            <person name="Rigling D."/>
            <person name="Ford K.L."/>
            <person name="Foster G.D."/>
            <person name="Pangilinan J."/>
            <person name="Papanicolaou A."/>
            <person name="Barry K."/>
            <person name="LaButti K."/>
            <person name="Viragh M."/>
            <person name="Koriabine M."/>
            <person name="Yan M."/>
            <person name="Riley R."/>
            <person name="Champramary S."/>
            <person name="Plett K.L."/>
            <person name="Tsai I.J."/>
            <person name="Slot J."/>
            <person name="Sipos G."/>
            <person name="Plett J."/>
            <person name="Nagy L.G."/>
            <person name="Grigoriev I.V."/>
        </authorList>
    </citation>
    <scope>NUCLEOTIDE SEQUENCE</scope>
    <source>
        <strain evidence="1">CCBAS 213</strain>
    </source>
</reference>
<organism evidence="1 2">
    <name type="scientific">Armillaria tabescens</name>
    <name type="common">Ringless honey mushroom</name>
    <name type="synonym">Agaricus tabescens</name>
    <dbReference type="NCBI Taxonomy" id="1929756"/>
    <lineage>
        <taxon>Eukaryota</taxon>
        <taxon>Fungi</taxon>
        <taxon>Dikarya</taxon>
        <taxon>Basidiomycota</taxon>
        <taxon>Agaricomycotina</taxon>
        <taxon>Agaricomycetes</taxon>
        <taxon>Agaricomycetidae</taxon>
        <taxon>Agaricales</taxon>
        <taxon>Marasmiineae</taxon>
        <taxon>Physalacriaceae</taxon>
        <taxon>Desarmillaria</taxon>
    </lineage>
</organism>
<evidence type="ECO:0000313" key="2">
    <source>
        <dbReference type="Proteomes" id="UP001175211"/>
    </source>
</evidence>
<sequence length="248" mass="28237">MDLQGMAPNTPVPFDAPKLESFKYRVDLCDEEEEEWEMGDGISLEYFFNIICSSPKLAVVDIVCKYSLYETVSPCIVKPLLSNLVVNNTAFLRSLLVPSLKEATLIADFDRENSGQPGSPPQDFLTDFYDLLVESRCTTLSRLDISVNLLHQHLFSILELSPALVSFQLRFETAWNAQYDVLMRELIVQLMDVEAFLPLLEEIELEVSIHQSVSDRLNKQDQTTKHDSHFGQALCVVRRFALRELSLS</sequence>
<proteinExistence type="predicted"/>
<dbReference type="EMBL" id="JAUEPS010000038">
    <property type="protein sequence ID" value="KAK0449677.1"/>
    <property type="molecule type" value="Genomic_DNA"/>
</dbReference>
<dbReference type="Proteomes" id="UP001175211">
    <property type="component" value="Unassembled WGS sequence"/>
</dbReference>
<comment type="caution">
    <text evidence="1">The sequence shown here is derived from an EMBL/GenBank/DDBJ whole genome shotgun (WGS) entry which is preliminary data.</text>
</comment>
<keyword evidence="2" id="KW-1185">Reference proteome</keyword>
<evidence type="ECO:0000313" key="1">
    <source>
        <dbReference type="EMBL" id="KAK0449677.1"/>
    </source>
</evidence>